<dbReference type="EMBL" id="JAKNSF020000076">
    <property type="protein sequence ID" value="KAK7720360.1"/>
    <property type="molecule type" value="Genomic_DNA"/>
</dbReference>
<comment type="caution">
    <text evidence="1">The sequence shown here is derived from an EMBL/GenBank/DDBJ whole genome shotgun (WGS) entry which is preliminary data.</text>
</comment>
<organism evidence="1 2">
    <name type="scientific">Diaporthe eres</name>
    <name type="common">Phomopsis oblonga</name>
    <dbReference type="NCBI Taxonomy" id="83184"/>
    <lineage>
        <taxon>Eukaryota</taxon>
        <taxon>Fungi</taxon>
        <taxon>Dikarya</taxon>
        <taxon>Ascomycota</taxon>
        <taxon>Pezizomycotina</taxon>
        <taxon>Sordariomycetes</taxon>
        <taxon>Sordariomycetidae</taxon>
        <taxon>Diaporthales</taxon>
        <taxon>Diaporthaceae</taxon>
        <taxon>Diaporthe</taxon>
        <taxon>Diaporthe eres species complex</taxon>
    </lineage>
</organism>
<name>A0ABR1NYJ3_DIAER</name>
<protein>
    <recommendedName>
        <fullName evidence="3">DUF1993 domain-containing protein</fullName>
    </recommendedName>
</protein>
<proteinExistence type="predicted"/>
<reference evidence="1 2" key="1">
    <citation type="submission" date="2024-02" db="EMBL/GenBank/DDBJ databases">
        <title>De novo assembly and annotation of 12 fungi associated with fruit tree decline syndrome in Ontario, Canada.</title>
        <authorList>
            <person name="Sulman M."/>
            <person name="Ellouze W."/>
            <person name="Ilyukhin E."/>
        </authorList>
    </citation>
    <scope>NUCLEOTIDE SEQUENCE [LARGE SCALE GENOMIC DNA]</scope>
    <source>
        <strain evidence="1 2">M169</strain>
    </source>
</reference>
<dbReference type="Pfam" id="PF09351">
    <property type="entry name" value="DUF1993"/>
    <property type="match status" value="1"/>
</dbReference>
<dbReference type="PANTHER" id="PTHR36922">
    <property type="entry name" value="BLL2446 PROTEIN"/>
    <property type="match status" value="1"/>
</dbReference>
<dbReference type="InterPro" id="IPR018531">
    <property type="entry name" value="DUF1993"/>
</dbReference>
<evidence type="ECO:0000313" key="2">
    <source>
        <dbReference type="Proteomes" id="UP001430848"/>
    </source>
</evidence>
<gene>
    <name evidence="1" type="ORF">SLS63_009907</name>
</gene>
<dbReference type="InterPro" id="IPR034660">
    <property type="entry name" value="DinB/YfiT-like"/>
</dbReference>
<accession>A0ABR1NYJ3</accession>
<evidence type="ECO:0000313" key="1">
    <source>
        <dbReference type="EMBL" id="KAK7720360.1"/>
    </source>
</evidence>
<dbReference type="Gene3D" id="1.20.120.450">
    <property type="entry name" value="dinb family like domain"/>
    <property type="match status" value="1"/>
</dbReference>
<evidence type="ECO:0008006" key="3">
    <source>
        <dbReference type="Google" id="ProtNLM"/>
    </source>
</evidence>
<sequence>MSSYTLADGTLPHATAAVKVLSHLLDLVEKSTSPTPEALLAARLHPSMLPLAFQFHFATDCAIKMVARLEGVDPPAAGSWEAIKTVADARARVDAAAARLASADADKIASRRDETVTYGRGRGKPDGKLRARDYATGFSLPTIYFHTTTAYNILRKEGVEVGKADYSNSFMAPYEES</sequence>
<dbReference type="SUPFAM" id="SSF109854">
    <property type="entry name" value="DinB/YfiT-like putative metalloenzymes"/>
    <property type="match status" value="1"/>
</dbReference>
<dbReference type="PANTHER" id="PTHR36922:SF1">
    <property type="entry name" value="DUF1993 DOMAIN-CONTAINING PROTEIN"/>
    <property type="match status" value="1"/>
</dbReference>
<keyword evidence="2" id="KW-1185">Reference proteome</keyword>
<dbReference type="Proteomes" id="UP001430848">
    <property type="component" value="Unassembled WGS sequence"/>
</dbReference>